<keyword evidence="1" id="KW-0472">Membrane</keyword>
<feature type="transmembrane region" description="Helical" evidence="1">
    <location>
        <begin position="55"/>
        <end position="81"/>
    </location>
</feature>
<keyword evidence="1" id="KW-0812">Transmembrane</keyword>
<dbReference type="EMBL" id="AYYX01000084">
    <property type="protein sequence ID" value="KRM84284.1"/>
    <property type="molecule type" value="Genomic_DNA"/>
</dbReference>
<organism evidence="2 3">
    <name type="scientific">Liquorilactobacillus vini DSM 20605</name>
    <dbReference type="NCBI Taxonomy" id="1133569"/>
    <lineage>
        <taxon>Bacteria</taxon>
        <taxon>Bacillati</taxon>
        <taxon>Bacillota</taxon>
        <taxon>Bacilli</taxon>
        <taxon>Lactobacillales</taxon>
        <taxon>Lactobacillaceae</taxon>
        <taxon>Liquorilactobacillus</taxon>
    </lineage>
</organism>
<feature type="transmembrane region" description="Helical" evidence="1">
    <location>
        <begin position="20"/>
        <end position="43"/>
    </location>
</feature>
<evidence type="ECO:0000313" key="3">
    <source>
        <dbReference type="Proteomes" id="UP000051576"/>
    </source>
</evidence>
<evidence type="ECO:0000313" key="2">
    <source>
        <dbReference type="EMBL" id="KRM84284.1"/>
    </source>
</evidence>
<dbReference type="AlphaFoldDB" id="A0A0R2C8D5"/>
<dbReference type="Proteomes" id="UP000051576">
    <property type="component" value="Unassembled WGS sequence"/>
</dbReference>
<keyword evidence="1" id="KW-1133">Transmembrane helix</keyword>
<sequence>MLGYLLGNIFLLTVNFLAGKLLAMFIPEWLLGILGILPIHLALRTDQANVTQRKSSIFSVLITYLSVYSGCNLSIFLPSFIGKNFS</sequence>
<accession>A0A0R2C8D5</accession>
<keyword evidence="3" id="KW-1185">Reference proteome</keyword>
<gene>
    <name evidence="2" type="ORF">FD21_GL002059</name>
</gene>
<dbReference type="eggNOG" id="COG4300">
    <property type="taxonomic scope" value="Bacteria"/>
</dbReference>
<reference evidence="2 3" key="1">
    <citation type="journal article" date="2015" name="Genome Announc.">
        <title>Expanding the biotechnology potential of lactobacilli through comparative genomics of 213 strains and associated genera.</title>
        <authorList>
            <person name="Sun Z."/>
            <person name="Harris H.M."/>
            <person name="McCann A."/>
            <person name="Guo C."/>
            <person name="Argimon S."/>
            <person name="Zhang W."/>
            <person name="Yang X."/>
            <person name="Jeffery I.B."/>
            <person name="Cooney J.C."/>
            <person name="Kagawa T.F."/>
            <person name="Liu W."/>
            <person name="Song Y."/>
            <person name="Salvetti E."/>
            <person name="Wrobel A."/>
            <person name="Rasinkangas P."/>
            <person name="Parkhill J."/>
            <person name="Rea M.C."/>
            <person name="O'Sullivan O."/>
            <person name="Ritari J."/>
            <person name="Douillard F.P."/>
            <person name="Paul Ross R."/>
            <person name="Yang R."/>
            <person name="Briner A.E."/>
            <person name="Felis G.E."/>
            <person name="de Vos W.M."/>
            <person name="Barrangou R."/>
            <person name="Klaenhammer T.R."/>
            <person name="Caufield P.W."/>
            <person name="Cui Y."/>
            <person name="Zhang H."/>
            <person name="O'Toole P.W."/>
        </authorList>
    </citation>
    <scope>NUCLEOTIDE SEQUENCE [LARGE SCALE GENOMIC DNA]</scope>
    <source>
        <strain evidence="2 3">DSM 20605</strain>
    </source>
</reference>
<name>A0A0R2C8D5_9LACO</name>
<protein>
    <submittedName>
        <fullName evidence="2">Uncharacterized protein</fullName>
    </submittedName>
</protein>
<dbReference type="PATRIC" id="fig|1133569.4.peg.2222"/>
<proteinExistence type="predicted"/>
<dbReference type="RefSeq" id="WP_056970776.1">
    <property type="nucleotide sequence ID" value="NZ_AYYX01000084.1"/>
</dbReference>
<evidence type="ECO:0000256" key="1">
    <source>
        <dbReference type="SAM" id="Phobius"/>
    </source>
</evidence>
<comment type="caution">
    <text evidence="2">The sequence shown here is derived from an EMBL/GenBank/DDBJ whole genome shotgun (WGS) entry which is preliminary data.</text>
</comment>